<evidence type="ECO:0000256" key="1">
    <source>
        <dbReference type="ARBA" id="ARBA00001968"/>
    </source>
</evidence>
<dbReference type="Proteomes" id="UP000218332">
    <property type="component" value="Unassembled WGS sequence"/>
</dbReference>
<dbReference type="HAMAP" id="MF_00528">
    <property type="entry name" value="Maf"/>
    <property type="match status" value="1"/>
</dbReference>
<dbReference type="PIRSF" id="PIRSF006305">
    <property type="entry name" value="Maf"/>
    <property type="match status" value="1"/>
</dbReference>
<feature type="site" description="Important for substrate specificity" evidence="4">
    <location>
        <position position="155"/>
    </location>
</feature>
<dbReference type="CDD" id="cd00555">
    <property type="entry name" value="Maf"/>
    <property type="match status" value="1"/>
</dbReference>
<dbReference type="InterPro" id="IPR003697">
    <property type="entry name" value="Maf-like"/>
</dbReference>
<dbReference type="GO" id="GO:0036221">
    <property type="term" value="F:UTP diphosphatase activity"/>
    <property type="evidence" value="ECO:0007669"/>
    <property type="project" value="RHEA"/>
</dbReference>
<dbReference type="GO" id="GO:0009117">
    <property type="term" value="P:nucleotide metabolic process"/>
    <property type="evidence" value="ECO:0007669"/>
    <property type="project" value="UniProtKB-KW"/>
</dbReference>
<dbReference type="NCBIfam" id="TIGR00172">
    <property type="entry name" value="maf"/>
    <property type="match status" value="1"/>
</dbReference>
<reference evidence="5 6" key="1">
    <citation type="submission" date="2017-07" db="EMBL/GenBank/DDBJ databases">
        <title>Tamlnaduibacter salinus (Mi-7) genome sequencing.</title>
        <authorList>
            <person name="Verma A."/>
            <person name="Krishnamurthi S."/>
        </authorList>
    </citation>
    <scope>NUCLEOTIDE SEQUENCE [LARGE SCALE GENOMIC DNA]</scope>
    <source>
        <strain evidence="5 6">Mi-7</strain>
    </source>
</reference>
<comment type="cofactor">
    <cofactor evidence="1 4">
        <name>a divalent metal cation</name>
        <dbReference type="ChEBI" id="CHEBI:60240"/>
    </cofactor>
</comment>
<dbReference type="EMBL" id="NMPM01000035">
    <property type="protein sequence ID" value="PAV26196.1"/>
    <property type="molecule type" value="Genomic_DNA"/>
</dbReference>
<evidence type="ECO:0000256" key="2">
    <source>
        <dbReference type="ARBA" id="ARBA00022801"/>
    </source>
</evidence>
<gene>
    <name evidence="5" type="ORF">CF392_07025</name>
</gene>
<dbReference type="SUPFAM" id="SSF52972">
    <property type="entry name" value="ITPase-like"/>
    <property type="match status" value="1"/>
</dbReference>
<feature type="active site" description="Proton acceptor" evidence="4">
    <location>
        <position position="72"/>
    </location>
</feature>
<dbReference type="AlphaFoldDB" id="A0A2A2I4H3"/>
<dbReference type="Pfam" id="PF02545">
    <property type="entry name" value="Maf"/>
    <property type="match status" value="1"/>
</dbReference>
<comment type="catalytic activity">
    <reaction evidence="4">
        <text>UTP + H2O = UMP + diphosphate + H(+)</text>
        <dbReference type="Rhea" id="RHEA:29395"/>
        <dbReference type="ChEBI" id="CHEBI:15377"/>
        <dbReference type="ChEBI" id="CHEBI:15378"/>
        <dbReference type="ChEBI" id="CHEBI:33019"/>
        <dbReference type="ChEBI" id="CHEBI:46398"/>
        <dbReference type="ChEBI" id="CHEBI:57865"/>
        <dbReference type="EC" id="3.6.1.9"/>
    </reaction>
</comment>
<name>A0A2A2I4H3_9GAMM</name>
<keyword evidence="4" id="KW-0963">Cytoplasm</keyword>
<comment type="function">
    <text evidence="4">Nucleoside triphosphate pyrophosphatase that hydrolyzes dTTP and UTP. May have a dual role in cell division arrest and in preventing the incorporation of modified nucleotides into cellular nucleic acids.</text>
</comment>
<dbReference type="GO" id="GO:0036218">
    <property type="term" value="F:dTTP diphosphatase activity"/>
    <property type="evidence" value="ECO:0007669"/>
    <property type="project" value="RHEA"/>
</dbReference>
<protein>
    <recommendedName>
        <fullName evidence="4">dTTP/UTP pyrophosphatase</fullName>
        <shortName evidence="4">dTTPase/UTPase</shortName>
        <ecNumber evidence="4">3.6.1.9</ecNumber>
    </recommendedName>
    <alternativeName>
        <fullName evidence="4">Nucleoside triphosphate pyrophosphatase</fullName>
    </alternativeName>
    <alternativeName>
        <fullName evidence="4">Nucleotide pyrophosphatase</fullName>
        <shortName evidence="4">Nucleotide PPase</shortName>
    </alternativeName>
</protein>
<dbReference type="PANTHER" id="PTHR43213">
    <property type="entry name" value="BIFUNCTIONAL DTTP/UTP PYROPHOSPHATASE/METHYLTRANSFERASE PROTEIN-RELATED"/>
    <property type="match status" value="1"/>
</dbReference>
<keyword evidence="2 4" id="KW-0378">Hydrolase</keyword>
<comment type="similarity">
    <text evidence="4">Belongs to the Maf family. YhdE subfamily.</text>
</comment>
<proteinExistence type="inferred from homology"/>
<evidence type="ECO:0000256" key="3">
    <source>
        <dbReference type="ARBA" id="ARBA00023080"/>
    </source>
</evidence>
<dbReference type="RefSeq" id="WP_095610752.1">
    <property type="nucleotide sequence ID" value="NZ_NMPM01000035.1"/>
</dbReference>
<dbReference type="InterPro" id="IPR029001">
    <property type="entry name" value="ITPase-like_fam"/>
</dbReference>
<evidence type="ECO:0000313" key="5">
    <source>
        <dbReference type="EMBL" id="PAV26196.1"/>
    </source>
</evidence>
<keyword evidence="3 4" id="KW-0546">Nucleotide metabolism</keyword>
<feature type="site" description="Important for substrate specificity" evidence="4">
    <location>
        <position position="15"/>
    </location>
</feature>
<accession>A0A2A2I4H3</accession>
<organism evidence="5 6">
    <name type="scientific">Tamilnaduibacter salinus</name>
    <dbReference type="NCBI Taxonomy" id="1484056"/>
    <lineage>
        <taxon>Bacteria</taxon>
        <taxon>Pseudomonadati</taxon>
        <taxon>Pseudomonadota</taxon>
        <taxon>Gammaproteobacteria</taxon>
        <taxon>Pseudomonadales</taxon>
        <taxon>Marinobacteraceae</taxon>
        <taxon>Tamilnaduibacter</taxon>
    </lineage>
</organism>
<comment type="caution">
    <text evidence="5">The sequence shown here is derived from an EMBL/GenBank/DDBJ whole genome shotgun (WGS) entry which is preliminary data.</text>
</comment>
<dbReference type="PANTHER" id="PTHR43213:SF5">
    <property type="entry name" value="BIFUNCTIONAL DTTP_UTP PYROPHOSPHATASE_METHYLTRANSFERASE PROTEIN-RELATED"/>
    <property type="match status" value="1"/>
</dbReference>
<comment type="subcellular location">
    <subcellularLocation>
        <location evidence="4">Cytoplasm</location>
    </subcellularLocation>
</comment>
<dbReference type="GO" id="GO:0005737">
    <property type="term" value="C:cytoplasm"/>
    <property type="evidence" value="ECO:0007669"/>
    <property type="project" value="UniProtKB-SubCell"/>
</dbReference>
<feature type="site" description="Important for substrate specificity" evidence="4">
    <location>
        <position position="73"/>
    </location>
</feature>
<sequence length="204" mass="22142">MSVSDSLILASASPRRRDLLHQIGLTFSVAPVDIDESHRPGEPASDYVERLAREKAEAGYRQHPGHRVLGSDTTVVLDGEPLGKPVDRNDALDMLRRLSGREHEVLTGVALAGPEGTGSRQVSTRVCFRELSEDEMVAYWETGEPVDKAGGYGIQGRGGVFVSAIEGSYSNVVGLPLTETADLLAWSGVPVWQVWQTTTGEWNE</sequence>
<dbReference type="EC" id="3.6.1.9" evidence="4"/>
<evidence type="ECO:0000256" key="4">
    <source>
        <dbReference type="HAMAP-Rule" id="MF_00528"/>
    </source>
</evidence>
<dbReference type="Gene3D" id="3.90.950.10">
    <property type="match status" value="1"/>
</dbReference>
<evidence type="ECO:0000313" key="6">
    <source>
        <dbReference type="Proteomes" id="UP000218332"/>
    </source>
</evidence>
<comment type="catalytic activity">
    <reaction evidence="4">
        <text>dTTP + H2O = dTMP + diphosphate + H(+)</text>
        <dbReference type="Rhea" id="RHEA:28534"/>
        <dbReference type="ChEBI" id="CHEBI:15377"/>
        <dbReference type="ChEBI" id="CHEBI:15378"/>
        <dbReference type="ChEBI" id="CHEBI:33019"/>
        <dbReference type="ChEBI" id="CHEBI:37568"/>
        <dbReference type="ChEBI" id="CHEBI:63528"/>
        <dbReference type="EC" id="3.6.1.9"/>
    </reaction>
</comment>
<comment type="caution">
    <text evidence="4">Lacks conserved residue(s) required for the propagation of feature annotation.</text>
</comment>
<keyword evidence="6" id="KW-1185">Reference proteome</keyword>